<dbReference type="InterPro" id="IPR004158">
    <property type="entry name" value="DUF247_pln"/>
</dbReference>
<accession>A0A843VEK2</accession>
<keyword evidence="2" id="KW-1185">Reference proteome</keyword>
<evidence type="ECO:0000313" key="2">
    <source>
        <dbReference type="Proteomes" id="UP000652761"/>
    </source>
</evidence>
<feature type="non-terminal residue" evidence="1">
    <location>
        <position position="1"/>
    </location>
</feature>
<comment type="caution">
    <text evidence="1">The sequence shown here is derived from an EMBL/GenBank/DDBJ whole genome shotgun (WGS) entry which is preliminary data.</text>
</comment>
<dbReference type="Pfam" id="PF03140">
    <property type="entry name" value="DUF247"/>
    <property type="match status" value="1"/>
</dbReference>
<dbReference type="PANTHER" id="PTHR31170">
    <property type="entry name" value="BNAC04G53230D PROTEIN"/>
    <property type="match status" value="1"/>
</dbReference>
<organism evidence="1 2">
    <name type="scientific">Colocasia esculenta</name>
    <name type="common">Wild taro</name>
    <name type="synonym">Arum esculentum</name>
    <dbReference type="NCBI Taxonomy" id="4460"/>
    <lineage>
        <taxon>Eukaryota</taxon>
        <taxon>Viridiplantae</taxon>
        <taxon>Streptophyta</taxon>
        <taxon>Embryophyta</taxon>
        <taxon>Tracheophyta</taxon>
        <taxon>Spermatophyta</taxon>
        <taxon>Magnoliopsida</taxon>
        <taxon>Liliopsida</taxon>
        <taxon>Araceae</taxon>
        <taxon>Aroideae</taxon>
        <taxon>Colocasieae</taxon>
        <taxon>Colocasia</taxon>
    </lineage>
</organism>
<name>A0A843VEK2_COLES</name>
<proteinExistence type="predicted"/>
<dbReference type="AlphaFoldDB" id="A0A843VEK2"/>
<protein>
    <submittedName>
        <fullName evidence="1">Uncharacterized protein</fullName>
    </submittedName>
</protein>
<sequence>GRFSTVTVSTPSWYTRAQYAEAIGLSEDVLVEMLVLDGCFIIEYFVKRVFRKTTETAPLSGVRWGFSHLRRDLMLLENQIPFLVLVKLFSNSKIPFFGTRQEPLILMEIALRFLDIKHPMAEHPNPKAVLHLYHLCLNPQFVKEVPLRYSYGELVLWPFRKAYDLSSLVFFGLLYLVFMHELPPCFVPCEQESKVPRMINCATELVEAGVHFKKKDVDKSEVESSTSSKLRNLIALEQCCPQVGSYFTSYAILVDNIINTEGDVAILRGSNIIEGGRSNAGEGGEEEDGDGGD</sequence>
<reference evidence="1" key="1">
    <citation type="submission" date="2017-07" db="EMBL/GenBank/DDBJ databases">
        <title>Taro Niue Genome Assembly and Annotation.</title>
        <authorList>
            <person name="Atibalentja N."/>
            <person name="Keating K."/>
            <person name="Fields C.J."/>
        </authorList>
    </citation>
    <scope>NUCLEOTIDE SEQUENCE</scope>
    <source>
        <strain evidence="1">Niue_2</strain>
        <tissue evidence="1">Leaf</tissue>
    </source>
</reference>
<dbReference type="OrthoDB" id="1589813at2759"/>
<dbReference type="PANTHER" id="PTHR31170:SF25">
    <property type="entry name" value="BNAA09G04570D PROTEIN"/>
    <property type="match status" value="1"/>
</dbReference>
<dbReference type="EMBL" id="NMUH01001415">
    <property type="protein sequence ID" value="MQL92140.1"/>
    <property type="molecule type" value="Genomic_DNA"/>
</dbReference>
<gene>
    <name evidence="1" type="ORF">Taro_024749</name>
</gene>
<evidence type="ECO:0000313" key="1">
    <source>
        <dbReference type="EMBL" id="MQL92140.1"/>
    </source>
</evidence>
<dbReference type="Proteomes" id="UP000652761">
    <property type="component" value="Unassembled WGS sequence"/>
</dbReference>